<evidence type="ECO:0000259" key="1">
    <source>
        <dbReference type="PROSITE" id="PS50011"/>
    </source>
</evidence>
<dbReference type="InterPro" id="IPR058053">
    <property type="entry name" value="RamC_C"/>
</dbReference>
<dbReference type="GO" id="GO:0031179">
    <property type="term" value="P:peptide modification"/>
    <property type="evidence" value="ECO:0007669"/>
    <property type="project" value="InterPro"/>
</dbReference>
<reference evidence="2 3" key="1">
    <citation type="journal article" date="2012" name="J. Bacteriol.">
        <title>Genome Sequence of Idiomarina xiamenensis Type Strain 10-D-4.</title>
        <authorList>
            <person name="Lai Q."/>
            <person name="Wang L."/>
            <person name="Wang W."/>
            <person name="Shao Z."/>
        </authorList>
    </citation>
    <scope>NUCLEOTIDE SEQUENCE [LARGE SCALE GENOMIC DNA]</scope>
    <source>
        <strain evidence="2 3">10-D-4</strain>
    </source>
</reference>
<dbReference type="Proteomes" id="UP000014115">
    <property type="component" value="Unassembled WGS sequence"/>
</dbReference>
<dbReference type="Gene3D" id="1.50.10.20">
    <property type="match status" value="1"/>
</dbReference>
<dbReference type="InterPro" id="IPR007822">
    <property type="entry name" value="LANC-like"/>
</dbReference>
<dbReference type="Pfam" id="PF05147">
    <property type="entry name" value="LANC_like"/>
    <property type="match status" value="1"/>
</dbReference>
<dbReference type="CDD" id="cd04791">
    <property type="entry name" value="LanC_SerThrkinase"/>
    <property type="match status" value="1"/>
</dbReference>
<dbReference type="AlphaFoldDB" id="K2JZP9"/>
<dbReference type="eggNOG" id="COG0515">
    <property type="taxonomic scope" value="Bacteria"/>
</dbReference>
<dbReference type="SMART" id="SM00220">
    <property type="entry name" value="S_TKc"/>
    <property type="match status" value="1"/>
</dbReference>
<keyword evidence="3" id="KW-1185">Reference proteome</keyword>
<dbReference type="InterPro" id="IPR053524">
    <property type="entry name" value="Aerial_hyphae_peptide-synth"/>
</dbReference>
<sequence>MSELVIKDKFLHTLAHQEFYEPITLYRPNKSDFHDVVARLLPDDGRVERYSYWWSCYFTDTRLPAQGWKIHVSATPAHASAILDTVARVLLQHRVPFKFVADRMLLSLFNGKSFDRGSSGKFITIYPQHQQQFEQLIVALHEQTIGYWGPYILSDKRFRDSKVIYYRYGGILPMKRAIGDGSSEHVIKGTDGSYIVDERTPYFHLPEGIVDPFADEPAEEDAGEATLKDGRYEIQGVLAFSNPGGVYLARDSETDQTVVIKEGRPYTNVSYRGLDAVQLVKKEHRLLTLLAGQGVSPAPLDFFLDWEHAYIVQEYLGQFTSLRGYLAGIHLTLKTNPSAADHAQFWKAYRAIFVAVADAFRKIHEKGIVFGDISLNNVMVQEQDDGTPTVLLIDFESAYEAGVDLPTHIFTPGYASKDYENNSVANFADDCYAMGSLMLAGLFPMNPLLSLDRSAHRRYLTEFRQDIGLPAALEQLILSLLDGDAEQRPSMAAVHQQLQQPITPLPARIQTANFDVQQLPELIQRSWQYVAAHADPSREDRLYPSDPEVFQSNPLSLAYGALGVAYVGHQLTGKVDPAVRQWINQRQIDSHSSSVGLYNGLAGNAWCAYEIGEFELASQMLESALAHPQKTASPYLFDGMAGLGMTCLKFHQWTRQPHYLQQAEALAQELLAQAQSDTEGEVYWQLRDKTSASLAHGVSGIALFLLYTHLATGKALYLTIGKQAMNWVIKQGHYNDEGGLTWMARSTTPSYTPYWRWGSSGIAKVLLRYWQVSQDPSYLALLDDIHIDCHRKYTIFPGYFFGISGILDWYVDMLAVPGWRDKADAACQRIISGLLLFAIEKDEGIAFPGESLARISCDYGTGGAGICMMLQRYQQRSASPFMLDELLPAYQAAQEQSA</sequence>
<evidence type="ECO:0000313" key="2">
    <source>
        <dbReference type="EMBL" id="EKE80928.1"/>
    </source>
</evidence>
<dbReference type="SUPFAM" id="SSF56112">
    <property type="entry name" value="Protein kinase-like (PK-like)"/>
    <property type="match status" value="1"/>
</dbReference>
<dbReference type="PANTHER" id="PTHR44167:SF24">
    <property type="entry name" value="SERINE_THREONINE-PROTEIN KINASE CHK2"/>
    <property type="match status" value="1"/>
</dbReference>
<dbReference type="GO" id="GO:0004672">
    <property type="term" value="F:protein kinase activity"/>
    <property type="evidence" value="ECO:0007669"/>
    <property type="project" value="InterPro"/>
</dbReference>
<dbReference type="PATRIC" id="fig|740709.3.peg.2242"/>
<dbReference type="SUPFAM" id="SSF158745">
    <property type="entry name" value="LanC-like"/>
    <property type="match status" value="1"/>
</dbReference>
<comment type="caution">
    <text evidence="2">The sequence shown here is derived from an EMBL/GenBank/DDBJ whole genome shotgun (WGS) entry which is preliminary data.</text>
</comment>
<accession>K2JZP9</accession>
<feature type="domain" description="Protein kinase" evidence="1">
    <location>
        <begin position="232"/>
        <end position="498"/>
    </location>
</feature>
<dbReference type="PANTHER" id="PTHR44167">
    <property type="entry name" value="OVARIAN-SPECIFIC SERINE/THREONINE-PROTEIN KINASE LOK-RELATED"/>
    <property type="match status" value="1"/>
</dbReference>
<dbReference type="RefSeq" id="WP_008489569.1">
    <property type="nucleotide sequence ID" value="NZ_AMRG01000014.1"/>
</dbReference>
<evidence type="ECO:0000313" key="3">
    <source>
        <dbReference type="Proteomes" id="UP000014115"/>
    </source>
</evidence>
<dbReference type="Gene3D" id="3.30.200.20">
    <property type="entry name" value="Phosphorylase Kinase, domain 1"/>
    <property type="match status" value="1"/>
</dbReference>
<dbReference type="InterPro" id="IPR057929">
    <property type="entry name" value="RamC_N"/>
</dbReference>
<dbReference type="PROSITE" id="PS50011">
    <property type="entry name" value="PROTEIN_KINASE_DOM"/>
    <property type="match status" value="1"/>
</dbReference>
<dbReference type="InterPro" id="IPR011009">
    <property type="entry name" value="Kinase-like_dom_sf"/>
</dbReference>
<dbReference type="SMART" id="SM01260">
    <property type="entry name" value="LANC_like"/>
    <property type="match status" value="1"/>
</dbReference>
<organism evidence="2 3">
    <name type="scientific">Idiomarina xiamenensis 10-D-4</name>
    <dbReference type="NCBI Taxonomy" id="740709"/>
    <lineage>
        <taxon>Bacteria</taxon>
        <taxon>Pseudomonadati</taxon>
        <taxon>Pseudomonadota</taxon>
        <taxon>Gammaproteobacteria</taxon>
        <taxon>Alteromonadales</taxon>
        <taxon>Idiomarinaceae</taxon>
        <taxon>Idiomarina</taxon>
    </lineage>
</organism>
<dbReference type="Pfam" id="PF00069">
    <property type="entry name" value="Pkinase"/>
    <property type="match status" value="1"/>
</dbReference>
<name>K2JZP9_9GAMM</name>
<protein>
    <submittedName>
        <fullName evidence="2">Membrane translocator</fullName>
    </submittedName>
</protein>
<dbReference type="Gene3D" id="1.10.510.10">
    <property type="entry name" value="Transferase(Phosphotransferase) domain 1"/>
    <property type="match status" value="1"/>
</dbReference>
<dbReference type="NCBIfam" id="NF038151">
    <property type="entry name" value="lanthi_synth_III"/>
    <property type="match status" value="1"/>
</dbReference>
<dbReference type="GO" id="GO:0005524">
    <property type="term" value="F:ATP binding"/>
    <property type="evidence" value="ECO:0007669"/>
    <property type="project" value="InterPro"/>
</dbReference>
<dbReference type="Pfam" id="PF25816">
    <property type="entry name" value="RamC_N"/>
    <property type="match status" value="1"/>
</dbReference>
<dbReference type="OrthoDB" id="1492512at2"/>
<gene>
    <name evidence="2" type="ORF">A10D4_11089</name>
</gene>
<dbReference type="InterPro" id="IPR000719">
    <property type="entry name" value="Prot_kinase_dom"/>
</dbReference>
<dbReference type="STRING" id="740709.A10D4_11089"/>
<dbReference type="EMBL" id="AMRG01000014">
    <property type="protein sequence ID" value="EKE80928.1"/>
    <property type="molecule type" value="Genomic_DNA"/>
</dbReference>
<proteinExistence type="predicted"/>